<dbReference type="NCBIfam" id="NF033745">
    <property type="entry name" value="class_C_sortase"/>
    <property type="match status" value="1"/>
</dbReference>
<evidence type="ECO:0000256" key="3">
    <source>
        <dbReference type="SAM" id="Phobius"/>
    </source>
</evidence>
<keyword evidence="3" id="KW-1133">Transmembrane helix</keyword>
<evidence type="ECO:0000313" key="5">
    <source>
        <dbReference type="Proteomes" id="UP000250070"/>
    </source>
</evidence>
<sequence>MKEKFKRNWKIILLFITGFLIASYPIISNWYYTVENNNQIVDFKEAVDEMSQEEIDERIDLARAYNETLDPSKLADPYTDREKKGVENYARMLEAREKIGYLDVPKINQQIPVYAGTSEDVLQKACGHLEGTSLPIGGKSTHSVITAHRGLPQVKLFRDLDKMEVGDVFYYTNVKETLAYQVDQILVIEPWNFDPVLVVEGKDYMTLLTCTPYMINSHRLLVRGHRIPYVPEEKEEAEDKAKFNYKDLIVPGFVILLLIIIIFIYIRRRRRRRYEG</sequence>
<dbReference type="Gene3D" id="2.40.260.10">
    <property type="entry name" value="Sortase"/>
    <property type="match status" value="1"/>
</dbReference>
<feature type="transmembrane region" description="Helical" evidence="3">
    <location>
        <begin position="248"/>
        <end position="266"/>
    </location>
</feature>
<keyword evidence="1" id="KW-0378">Hydrolase</keyword>
<dbReference type="STRING" id="54005.HMPREF3229_01706"/>
<dbReference type="Pfam" id="PF04203">
    <property type="entry name" value="Sortase"/>
    <property type="match status" value="1"/>
</dbReference>
<evidence type="ECO:0000313" key="4">
    <source>
        <dbReference type="EMBL" id="SPY47685.1"/>
    </source>
</evidence>
<accession>A0A2X1ZU48</accession>
<dbReference type="CDD" id="cd05827">
    <property type="entry name" value="Sortase_C"/>
    <property type="match status" value="1"/>
</dbReference>
<organism evidence="4 5">
    <name type="scientific">Peptoniphilus harei</name>
    <dbReference type="NCBI Taxonomy" id="54005"/>
    <lineage>
        <taxon>Bacteria</taxon>
        <taxon>Bacillati</taxon>
        <taxon>Bacillota</taxon>
        <taxon>Tissierellia</taxon>
        <taxon>Tissierellales</taxon>
        <taxon>Peptoniphilaceae</taxon>
        <taxon>Peptoniphilus</taxon>
    </lineage>
</organism>
<dbReference type="OrthoDB" id="1648028at2"/>
<evidence type="ECO:0000256" key="2">
    <source>
        <dbReference type="PIRSR" id="PIRSR605754-1"/>
    </source>
</evidence>
<dbReference type="InterPro" id="IPR005754">
    <property type="entry name" value="Sortase"/>
</dbReference>
<dbReference type="RefSeq" id="WP_112889811.1">
    <property type="nucleotide sequence ID" value="NZ_CP068103.1"/>
</dbReference>
<dbReference type="EMBL" id="UATM01000032">
    <property type="protein sequence ID" value="SPY47685.1"/>
    <property type="molecule type" value="Genomic_DNA"/>
</dbReference>
<feature type="transmembrane region" description="Helical" evidence="3">
    <location>
        <begin position="12"/>
        <end position="32"/>
    </location>
</feature>
<dbReference type="Proteomes" id="UP000250070">
    <property type="component" value="Unassembled WGS sequence"/>
</dbReference>
<keyword evidence="3" id="KW-0812">Transmembrane</keyword>
<proteinExistence type="predicted"/>
<dbReference type="SUPFAM" id="SSF63817">
    <property type="entry name" value="Sortase"/>
    <property type="match status" value="1"/>
</dbReference>
<reference evidence="4 5" key="1">
    <citation type="submission" date="2018-06" db="EMBL/GenBank/DDBJ databases">
        <authorList>
            <consortium name="Pathogen Informatics"/>
            <person name="Doyle S."/>
        </authorList>
    </citation>
    <scope>NUCLEOTIDE SEQUENCE [LARGE SCALE GENOMIC DNA]</scope>
    <source>
        <strain evidence="4 5">NCTC13076</strain>
    </source>
</reference>
<feature type="active site" description="Acyl-thioester intermediate" evidence="2">
    <location>
        <position position="210"/>
    </location>
</feature>
<dbReference type="InterPro" id="IPR042002">
    <property type="entry name" value="Sortase_C"/>
</dbReference>
<dbReference type="AlphaFoldDB" id="A0A2X1ZU48"/>
<feature type="active site" description="Proton donor/acceptor" evidence="2">
    <location>
        <position position="148"/>
    </location>
</feature>
<dbReference type="InterPro" id="IPR023365">
    <property type="entry name" value="Sortase_dom-sf"/>
</dbReference>
<dbReference type="GeneID" id="83862583"/>
<keyword evidence="3" id="KW-0472">Membrane</keyword>
<dbReference type="GO" id="GO:0016787">
    <property type="term" value="F:hydrolase activity"/>
    <property type="evidence" value="ECO:0007669"/>
    <property type="project" value="UniProtKB-KW"/>
</dbReference>
<dbReference type="NCBIfam" id="TIGR01076">
    <property type="entry name" value="sortase_fam"/>
    <property type="match status" value="1"/>
</dbReference>
<name>A0A2X1ZU48_9FIRM</name>
<gene>
    <name evidence="4" type="ORF">NCTC13076_01097</name>
</gene>
<protein>
    <submittedName>
        <fullName evidence="4">Sortase (Surface protein transpeptidase)</fullName>
    </submittedName>
</protein>
<evidence type="ECO:0000256" key="1">
    <source>
        <dbReference type="ARBA" id="ARBA00022801"/>
    </source>
</evidence>